<reference evidence="1" key="1">
    <citation type="submission" date="2020-07" db="EMBL/GenBank/DDBJ databases">
        <title>Huge and variable diversity of episymbiotic CPR bacteria and DPANN archaea in groundwater ecosystems.</title>
        <authorList>
            <person name="He C.Y."/>
            <person name="Keren R."/>
            <person name="Whittaker M."/>
            <person name="Farag I.F."/>
            <person name="Doudna J."/>
            <person name="Cate J.H.D."/>
            <person name="Banfield J.F."/>
        </authorList>
    </citation>
    <scope>NUCLEOTIDE SEQUENCE</scope>
    <source>
        <strain evidence="1">NC_groundwater_763_Ag_S-0.2um_68_21</strain>
    </source>
</reference>
<proteinExistence type="predicted"/>
<dbReference type="PANTHER" id="PTHR42941">
    <property type="entry name" value="SLL1037 PROTEIN"/>
    <property type="match status" value="1"/>
</dbReference>
<evidence type="ECO:0000313" key="2">
    <source>
        <dbReference type="Proteomes" id="UP000782312"/>
    </source>
</evidence>
<dbReference type="PANTHER" id="PTHR42941:SF1">
    <property type="entry name" value="SLL1037 PROTEIN"/>
    <property type="match status" value="1"/>
</dbReference>
<dbReference type="InterPro" id="IPR011852">
    <property type="entry name" value="TRAP_TAXI"/>
</dbReference>
<dbReference type="EMBL" id="JACPUR010000013">
    <property type="protein sequence ID" value="MBI3126966.1"/>
    <property type="molecule type" value="Genomic_DNA"/>
</dbReference>
<organism evidence="1 2">
    <name type="scientific">Tectimicrobiota bacterium</name>
    <dbReference type="NCBI Taxonomy" id="2528274"/>
    <lineage>
        <taxon>Bacteria</taxon>
        <taxon>Pseudomonadati</taxon>
        <taxon>Nitrospinota/Tectimicrobiota group</taxon>
        <taxon>Candidatus Tectimicrobiota</taxon>
    </lineage>
</organism>
<gene>
    <name evidence="1" type="ORF">HYZ11_05110</name>
</gene>
<name>A0A932I043_UNCTE</name>
<evidence type="ECO:0000313" key="1">
    <source>
        <dbReference type="EMBL" id="MBI3126966.1"/>
    </source>
</evidence>
<accession>A0A932I043</accession>
<dbReference type="Pfam" id="PF16868">
    <property type="entry name" value="NMT1_3"/>
    <property type="match status" value="1"/>
</dbReference>
<comment type="caution">
    <text evidence="1">The sequence shown here is derived from an EMBL/GenBank/DDBJ whole genome shotgun (WGS) entry which is preliminary data.</text>
</comment>
<sequence>MKRVGIGTVIFSVMLLTAATIAFAAKFEIGLAGAGPASLAYTLAAGVAENTNTKTKLLRITAETSAGFVENIRLVGRGESHLAFTGGIQIFQAFRGLGPYKGESPYKDLRGVAVTHGTNVSWNAREGINSVPELAGKTVSIGPPGSAIADLGLLILDAYEVRSKVKILRLSYEESSRAFVDGQVDAFMGGPAPYPAVMQAGAQKKINILPLDMERLKKIQKLAPVFLDTIPAGAYDWLKKDVPVLGYLGYIVAHKGVPEEAVHELLKVNLSPEGVTYLKRNHRLWNMWNTKTYIEEKGAFALEGLKLHPGAVRYWKEKGVSIPSALLP</sequence>
<dbReference type="NCBIfam" id="TIGR02122">
    <property type="entry name" value="TRAP_TAXI"/>
    <property type="match status" value="1"/>
</dbReference>
<protein>
    <submittedName>
        <fullName evidence="1">TAXI family TRAP transporter solute-binding subunit</fullName>
    </submittedName>
</protein>
<dbReference type="Proteomes" id="UP000782312">
    <property type="component" value="Unassembled WGS sequence"/>
</dbReference>
<dbReference type="SUPFAM" id="SSF53850">
    <property type="entry name" value="Periplasmic binding protein-like II"/>
    <property type="match status" value="1"/>
</dbReference>
<dbReference type="Gene3D" id="3.40.190.10">
    <property type="entry name" value="Periplasmic binding protein-like II"/>
    <property type="match status" value="2"/>
</dbReference>
<dbReference type="AlphaFoldDB" id="A0A932I043"/>